<keyword evidence="4" id="KW-1185">Reference proteome</keyword>
<name>A0A5N5CWP3_9PEZI</name>
<organism evidence="3 4">
    <name type="scientific">Lasiodiplodia theobromae</name>
    <dbReference type="NCBI Taxonomy" id="45133"/>
    <lineage>
        <taxon>Eukaryota</taxon>
        <taxon>Fungi</taxon>
        <taxon>Dikarya</taxon>
        <taxon>Ascomycota</taxon>
        <taxon>Pezizomycotina</taxon>
        <taxon>Dothideomycetes</taxon>
        <taxon>Dothideomycetes incertae sedis</taxon>
        <taxon>Botryosphaeriales</taxon>
        <taxon>Botryosphaeriaceae</taxon>
        <taxon>Lasiodiplodia</taxon>
    </lineage>
</organism>
<dbReference type="OrthoDB" id="4250781at2759"/>
<evidence type="ECO:0000313" key="4">
    <source>
        <dbReference type="Proteomes" id="UP000325902"/>
    </source>
</evidence>
<proteinExistence type="inferred from homology"/>
<dbReference type="SUPFAM" id="SSF55729">
    <property type="entry name" value="Acyl-CoA N-acyltransferases (Nat)"/>
    <property type="match status" value="1"/>
</dbReference>
<dbReference type="GO" id="GO:0016410">
    <property type="term" value="F:N-acyltransferase activity"/>
    <property type="evidence" value="ECO:0007669"/>
    <property type="project" value="TreeGrafter"/>
</dbReference>
<dbReference type="AlphaFoldDB" id="A0A5N5CWP3"/>
<feature type="region of interest" description="Disordered" evidence="2">
    <location>
        <begin position="64"/>
        <end position="85"/>
    </location>
</feature>
<dbReference type="InterPro" id="IPR016181">
    <property type="entry name" value="Acyl_CoA_acyltransferase"/>
</dbReference>
<evidence type="ECO:0000256" key="2">
    <source>
        <dbReference type="SAM" id="MobiDB-lite"/>
    </source>
</evidence>
<sequence length="455" mass="49826">MSQSPSRETLPMHLRLPHPWYTTYTIKVGAYDDGLRQFQIQPTNPSEKAAHEQLHKDDLFWTEPRADNTSTTTTTEAAAPSSDLWTNQDPVPLSRIFWGKNSSRPSIGQVWLAAYGLVTLYPKTDAFAIQLHGPQSADVANELCRVGLLAKSPAASSSSSSSSPPPDYFLFRGSFWQGAGSPFGSRPVWLPAPSTQSGEWEFPPLPLQHAFQTDIIVHQRGSHIAADTIDAALSSPIRAPAPAPGTVVYSRWIPHLRAQLALTVLDAEDPKQVALYTSWHRHGTADRHGEYLRALQHHGTGAGAAAIPLLATLDGRPAAYFEPYWVRDRVEDEIGAHFDAGAFDRGCGVLFPPSPPDLDPRVVAALWGSAVHYLFLDEPRTMRVFGAPAYVDGMAVGFEGRFPFSVARRVESVLAEETLAVCGRELFFQLCPFAGQGAVRVVERERGDGGLWAKL</sequence>
<accession>A0A5N5CWP3</accession>
<dbReference type="Pfam" id="PF13523">
    <property type="entry name" value="Acetyltransf_8"/>
    <property type="match status" value="1"/>
</dbReference>
<dbReference type="EMBL" id="VCHE01000168">
    <property type="protein sequence ID" value="KAB2569787.1"/>
    <property type="molecule type" value="Genomic_DNA"/>
</dbReference>
<evidence type="ECO:0000313" key="3">
    <source>
        <dbReference type="EMBL" id="KAB2569787.1"/>
    </source>
</evidence>
<gene>
    <name evidence="3" type="primary">rhbD</name>
    <name evidence="3" type="ORF">DBV05_g11552</name>
</gene>
<dbReference type="PANTHER" id="PTHR31438:SF7">
    <property type="entry name" value="ACYLTRANSFERASE MBTK_IUCB-LIKE CONSERVED DOMAIN-CONTAINING PROTEIN"/>
    <property type="match status" value="1"/>
</dbReference>
<dbReference type="PANTHER" id="PTHR31438">
    <property type="entry name" value="LYSINE N-ACYLTRANSFERASE C17G9.06C-RELATED"/>
    <property type="match status" value="1"/>
</dbReference>
<dbReference type="Proteomes" id="UP000325902">
    <property type="component" value="Unassembled WGS sequence"/>
</dbReference>
<feature type="compositionally biased region" description="Low complexity" evidence="2">
    <location>
        <begin position="69"/>
        <end position="82"/>
    </location>
</feature>
<comment type="similarity">
    <text evidence="1">Belongs to the lysine N-acyltransferase MbtK family.</text>
</comment>
<reference evidence="3 4" key="1">
    <citation type="journal article" date="2019" name="Sci. Rep.">
        <title>A multi-omics analysis of the grapevine pathogen Lasiodiplodia theobromae reveals that temperature affects the expression of virulence- and pathogenicity-related genes.</title>
        <authorList>
            <person name="Felix C."/>
            <person name="Meneses R."/>
            <person name="Goncalves M.F.M."/>
            <person name="Tilleman L."/>
            <person name="Duarte A.S."/>
            <person name="Jorrin-Novo J.V."/>
            <person name="Van de Peer Y."/>
            <person name="Deforce D."/>
            <person name="Van Nieuwerburgh F."/>
            <person name="Esteves A.C."/>
            <person name="Alves A."/>
        </authorList>
    </citation>
    <scope>NUCLEOTIDE SEQUENCE [LARGE SCALE GENOMIC DNA]</scope>
    <source>
        <strain evidence="3 4">LA-SOL3</strain>
    </source>
</reference>
<comment type="caution">
    <text evidence="3">The sequence shown here is derived from an EMBL/GenBank/DDBJ whole genome shotgun (WGS) entry which is preliminary data.</text>
</comment>
<dbReference type="Gene3D" id="3.40.630.30">
    <property type="match status" value="1"/>
</dbReference>
<protein>
    <submittedName>
        <fullName evidence="3">Rhizobactin siderophore biosynthesis protein RhbD</fullName>
    </submittedName>
</protein>
<evidence type="ECO:0000256" key="1">
    <source>
        <dbReference type="ARBA" id="ARBA00009893"/>
    </source>
</evidence>